<dbReference type="CDD" id="cd00995">
    <property type="entry name" value="PBP2_NikA_DppA_OppA_like"/>
    <property type="match status" value="1"/>
</dbReference>
<evidence type="ECO:0000256" key="2">
    <source>
        <dbReference type="ARBA" id="ARBA00005695"/>
    </source>
</evidence>
<dbReference type="RefSeq" id="WP_140882576.1">
    <property type="nucleotide sequence ID" value="NZ_RCZP01000006.1"/>
</dbReference>
<dbReference type="InterPro" id="IPR030678">
    <property type="entry name" value="Peptide/Ni-bd"/>
</dbReference>
<dbReference type="Proteomes" id="UP000317078">
    <property type="component" value="Unassembled WGS sequence"/>
</dbReference>
<evidence type="ECO:0000259" key="6">
    <source>
        <dbReference type="Pfam" id="PF00496"/>
    </source>
</evidence>
<dbReference type="PANTHER" id="PTHR30290">
    <property type="entry name" value="PERIPLASMIC BINDING COMPONENT OF ABC TRANSPORTER"/>
    <property type="match status" value="1"/>
</dbReference>
<dbReference type="PIRSF" id="PIRSF002741">
    <property type="entry name" value="MppA"/>
    <property type="match status" value="1"/>
</dbReference>
<feature type="chain" id="PRO_5021266592" evidence="5">
    <location>
        <begin position="28"/>
        <end position="513"/>
    </location>
</feature>
<comment type="caution">
    <text evidence="7">The sequence shown here is derived from an EMBL/GenBank/DDBJ whole genome shotgun (WGS) entry which is preliminary data.</text>
</comment>
<comment type="subcellular location">
    <subcellularLocation>
        <location evidence="1">Periplasm</location>
    </subcellularLocation>
</comment>
<dbReference type="Gene3D" id="3.10.105.10">
    <property type="entry name" value="Dipeptide-binding Protein, Domain 3"/>
    <property type="match status" value="1"/>
</dbReference>
<evidence type="ECO:0000256" key="3">
    <source>
        <dbReference type="ARBA" id="ARBA00022448"/>
    </source>
</evidence>
<dbReference type="GO" id="GO:0043190">
    <property type="term" value="C:ATP-binding cassette (ABC) transporter complex"/>
    <property type="evidence" value="ECO:0007669"/>
    <property type="project" value="InterPro"/>
</dbReference>
<dbReference type="SUPFAM" id="SSF53850">
    <property type="entry name" value="Periplasmic binding protein-like II"/>
    <property type="match status" value="1"/>
</dbReference>
<keyword evidence="3" id="KW-0813">Transport</keyword>
<sequence>MRLNRRTLFRTGTAAGLGLLSPHLALGADKTLTIALPNNPTTLDPIQISNHDAMAITNAVFENLLEVNLDGEPVPCLARAMPAISDDALTFTFDLRDDVVFQNGQKFTAEDVKYSYEYMLDPKNRSVRRTLFSPIERITIESPTRVVFRLKHPYRPWLQYMTKFMGIFPKGSREAAGDDAFKSAPANLGTGPGVFVEWQPDTQIVLRKNANYWRRGVPDWDRVVAKIVPEDATRLAYLMTGQAQIISAPPPRDFARLRTTPGIQTGSKVALGGMWFMQTNTRRAPFDDVNFRKAVSCAIDRKAIAQDVLYGLLDPTATPAPTATSYHNAKADEALGYNPARAKDHLARSKHASRPEFELLVPSIPYLFDAKDSAVVMQSQLAAVGITMKITLMEQPQILTRAIAGTQVACLLPLMAPSDPTFIIQICYTADQIMSKSSGYTSPALDAAIQESYRYTDSARLDPVLKRIQDILAEDCPNIWLGFVGVANAWRSEVTGFRPNTGLSMWLRDVKLG</sequence>
<dbReference type="Gene3D" id="3.90.76.10">
    <property type="entry name" value="Dipeptide-binding Protein, Domain 1"/>
    <property type="match status" value="1"/>
</dbReference>
<dbReference type="Pfam" id="PF00496">
    <property type="entry name" value="SBP_bac_5"/>
    <property type="match status" value="1"/>
</dbReference>
<dbReference type="InterPro" id="IPR000914">
    <property type="entry name" value="SBP_5_dom"/>
</dbReference>
<keyword evidence="8" id="KW-1185">Reference proteome</keyword>
<evidence type="ECO:0000256" key="5">
    <source>
        <dbReference type="SAM" id="SignalP"/>
    </source>
</evidence>
<feature type="signal peptide" evidence="5">
    <location>
        <begin position="1"/>
        <end position="27"/>
    </location>
</feature>
<keyword evidence="4 5" id="KW-0732">Signal</keyword>
<dbReference type="PANTHER" id="PTHR30290:SF9">
    <property type="entry name" value="OLIGOPEPTIDE-BINDING PROTEIN APPA"/>
    <property type="match status" value="1"/>
</dbReference>
<dbReference type="GO" id="GO:0015833">
    <property type="term" value="P:peptide transport"/>
    <property type="evidence" value="ECO:0007669"/>
    <property type="project" value="TreeGrafter"/>
</dbReference>
<gene>
    <name evidence="7" type="ORF">EAH89_09565</name>
</gene>
<dbReference type="AlphaFoldDB" id="A0A502GBW7"/>
<evidence type="ECO:0000313" key="8">
    <source>
        <dbReference type="Proteomes" id="UP000317078"/>
    </source>
</evidence>
<organism evidence="7 8">
    <name type="scientific">Muricoccus nepalensis</name>
    <dbReference type="NCBI Taxonomy" id="1854500"/>
    <lineage>
        <taxon>Bacteria</taxon>
        <taxon>Pseudomonadati</taxon>
        <taxon>Pseudomonadota</taxon>
        <taxon>Alphaproteobacteria</taxon>
        <taxon>Acetobacterales</taxon>
        <taxon>Roseomonadaceae</taxon>
        <taxon>Muricoccus</taxon>
    </lineage>
</organism>
<dbReference type="InterPro" id="IPR039424">
    <property type="entry name" value="SBP_5"/>
</dbReference>
<protein>
    <submittedName>
        <fullName evidence="7">ABC transporter substrate-binding protein</fullName>
    </submittedName>
</protein>
<comment type="similarity">
    <text evidence="2">Belongs to the bacterial solute-binding protein 5 family.</text>
</comment>
<feature type="domain" description="Solute-binding protein family 5" evidence="6">
    <location>
        <begin position="72"/>
        <end position="405"/>
    </location>
</feature>
<accession>A0A502GBW7</accession>
<reference evidence="7 8" key="1">
    <citation type="journal article" date="2019" name="Environ. Microbiol.">
        <title>Species interactions and distinct microbial communities in high Arctic permafrost affected cryosols are associated with the CH4 and CO2 gas fluxes.</title>
        <authorList>
            <person name="Altshuler I."/>
            <person name="Hamel J."/>
            <person name="Turney S."/>
            <person name="Magnuson E."/>
            <person name="Levesque R."/>
            <person name="Greer C."/>
            <person name="Whyte L.G."/>
        </authorList>
    </citation>
    <scope>NUCLEOTIDE SEQUENCE [LARGE SCALE GENOMIC DNA]</scope>
    <source>
        <strain evidence="7 8">S9.3B</strain>
    </source>
</reference>
<dbReference type="GO" id="GO:1904680">
    <property type="term" value="F:peptide transmembrane transporter activity"/>
    <property type="evidence" value="ECO:0007669"/>
    <property type="project" value="TreeGrafter"/>
</dbReference>
<dbReference type="EMBL" id="RCZP01000006">
    <property type="protein sequence ID" value="TPG58193.1"/>
    <property type="molecule type" value="Genomic_DNA"/>
</dbReference>
<evidence type="ECO:0000256" key="4">
    <source>
        <dbReference type="ARBA" id="ARBA00022729"/>
    </source>
</evidence>
<dbReference type="Gene3D" id="3.40.190.10">
    <property type="entry name" value="Periplasmic binding protein-like II"/>
    <property type="match status" value="1"/>
</dbReference>
<proteinExistence type="inferred from homology"/>
<evidence type="ECO:0000256" key="1">
    <source>
        <dbReference type="ARBA" id="ARBA00004418"/>
    </source>
</evidence>
<evidence type="ECO:0000313" key="7">
    <source>
        <dbReference type="EMBL" id="TPG58193.1"/>
    </source>
</evidence>
<dbReference type="OrthoDB" id="9803988at2"/>
<name>A0A502GBW7_9PROT</name>
<dbReference type="GO" id="GO:0030288">
    <property type="term" value="C:outer membrane-bounded periplasmic space"/>
    <property type="evidence" value="ECO:0007669"/>
    <property type="project" value="UniProtKB-ARBA"/>
</dbReference>